<gene>
    <name evidence="1" type="ORF">FOZ63_023136</name>
</gene>
<protein>
    <recommendedName>
        <fullName evidence="3">Intraflagellar transport protein 56</fullName>
    </recommendedName>
</protein>
<accession>A0A7J6TF17</accession>
<keyword evidence="2" id="KW-1185">Reference proteome</keyword>
<dbReference type="Gene3D" id="1.25.40.470">
    <property type="match status" value="1"/>
</dbReference>
<comment type="caution">
    <text evidence="1">The sequence shown here is derived from an EMBL/GenBank/DDBJ whole genome shotgun (WGS) entry which is preliminary data.</text>
</comment>
<evidence type="ECO:0008006" key="3">
    <source>
        <dbReference type="Google" id="ProtNLM"/>
    </source>
</evidence>
<organism evidence="1 2">
    <name type="scientific">Perkinsus olseni</name>
    <name type="common">Perkinsus atlanticus</name>
    <dbReference type="NCBI Taxonomy" id="32597"/>
    <lineage>
        <taxon>Eukaryota</taxon>
        <taxon>Sar</taxon>
        <taxon>Alveolata</taxon>
        <taxon>Perkinsozoa</taxon>
        <taxon>Perkinsea</taxon>
        <taxon>Perkinsida</taxon>
        <taxon>Perkinsidae</taxon>
        <taxon>Perkinsus</taxon>
    </lineage>
</organism>
<dbReference type="AlphaFoldDB" id="A0A7J6TF17"/>
<name>A0A7J6TF17_PEROL</name>
<evidence type="ECO:0000313" key="1">
    <source>
        <dbReference type="EMBL" id="KAF4743511.1"/>
    </source>
</evidence>
<proteinExistence type="predicted"/>
<feature type="non-terminal residue" evidence="1">
    <location>
        <position position="1"/>
    </location>
</feature>
<sequence length="108" mass="12710">LSNVYYLCRVSKQTVVYLDRENAIHKRPFNNAEYCFKMALWQKRYDDVKRWIKQARICGNVGIGYLKSKGYPEVALQFVDDPLTRFNLSLEFGHLDEALSCAKRIDQK</sequence>
<dbReference type="EMBL" id="JABANO010011419">
    <property type="protein sequence ID" value="KAF4743511.1"/>
    <property type="molecule type" value="Genomic_DNA"/>
</dbReference>
<feature type="non-terminal residue" evidence="1">
    <location>
        <position position="108"/>
    </location>
</feature>
<evidence type="ECO:0000313" key="2">
    <source>
        <dbReference type="Proteomes" id="UP000553632"/>
    </source>
</evidence>
<dbReference type="Proteomes" id="UP000553632">
    <property type="component" value="Unassembled WGS sequence"/>
</dbReference>
<reference evidence="1 2" key="1">
    <citation type="submission" date="2020-04" db="EMBL/GenBank/DDBJ databases">
        <title>Perkinsus olseni comparative genomics.</title>
        <authorList>
            <person name="Bogema D.R."/>
        </authorList>
    </citation>
    <scope>NUCLEOTIDE SEQUENCE [LARGE SCALE GENOMIC DNA]</scope>
    <source>
        <strain evidence="1 2">ATCC PRA-207</strain>
    </source>
</reference>